<feature type="compositionally biased region" description="Polar residues" evidence="8">
    <location>
        <begin position="667"/>
        <end position="688"/>
    </location>
</feature>
<comment type="subcellular location">
    <subcellularLocation>
        <location evidence="1">Membrane</location>
        <topology evidence="1">Multi-pass membrane protein</topology>
    </subcellularLocation>
</comment>
<evidence type="ECO:0000313" key="11">
    <source>
        <dbReference type="Proteomes" id="UP000245771"/>
    </source>
</evidence>
<evidence type="ECO:0000256" key="3">
    <source>
        <dbReference type="ARBA" id="ARBA00022448"/>
    </source>
</evidence>
<dbReference type="InParanoid" id="A0A316V9H6"/>
<dbReference type="RefSeq" id="XP_025354452.1">
    <property type="nucleotide sequence ID" value="XM_025499220.1"/>
</dbReference>
<keyword evidence="4 9" id="KW-0812">Transmembrane</keyword>
<feature type="transmembrane region" description="Helical" evidence="9">
    <location>
        <begin position="404"/>
        <end position="422"/>
    </location>
</feature>
<feature type="transmembrane region" description="Helical" evidence="9">
    <location>
        <begin position="456"/>
        <end position="476"/>
    </location>
</feature>
<dbReference type="Gene3D" id="1.20.1730.10">
    <property type="entry name" value="Sodium/glucose cotransporter"/>
    <property type="match status" value="1"/>
</dbReference>
<accession>A0A316V9H6</accession>
<feature type="transmembrane region" description="Helical" evidence="9">
    <location>
        <begin position="428"/>
        <end position="449"/>
    </location>
</feature>
<evidence type="ECO:0000256" key="9">
    <source>
        <dbReference type="SAM" id="Phobius"/>
    </source>
</evidence>
<keyword evidence="3" id="KW-0813">Transport</keyword>
<dbReference type="InterPro" id="IPR001734">
    <property type="entry name" value="Na/solute_symporter"/>
</dbReference>
<proteinExistence type="inferred from homology"/>
<gene>
    <name evidence="10" type="ORF">FA14DRAFT_161656</name>
</gene>
<dbReference type="OrthoDB" id="6132759at2759"/>
<sequence length="688" mass="73881">MSSPAPPLSQGAGYGVIIGLGAFFAIVVVGLSQSLRKFGGLAQSSSEYSVASRSLGVGLTAAGAVSAWCWSVTLLSSVTTAYQQGLAGALVYGGGNMSQVALFSLFAVQLKRRAPHLHTHLELLKIRYGTLGHLTFLFFALATNILVVSSILVGSAASINSITGVNVYASLFLLPVAVAAYTLQGGLRSTILADYLHTLVIFIILFVFFFVTYATGKEIGSPSRMYDLLTLAAERNPSSNYAGSWVTVKSLGSIKFGWLSFLEYTATFINDASAHQKGIAANPSAAVPGYIIGSLSWFSIPWTLATTAGLVALALEQTSPHFPTYPNRMSETEVSAGLALPYAAQALLGKGGSAGVLLLMFMSSTSAISAQLIAVSSISGYDLYSSYINTKATPNQILRVQQWAVVGFALFMAAFASLLHGVNVDLGFLYNIVGVASTGSLPALTFSFFGDRLPTWAVFPGIWVGFGAGLAVWFSLAKRLVGEISLTALKDTEVDLYVYTTCIGTGILLCTIGSLFTPQYFDWSSLRNHHRGDTTEEKEVAAIENDERFQDKYLKKWLIIAGVLTTIIFVVFMLIWPLSLYRDYVFTKSFFTGWIVVSGIWSFLAFFAVGIYPLVEGFPAIRLVFKGILAYLQGQRGTPDQDAVLQHDHQVQEKVSHIENNKPASDGSESPTDTPNSENGSSKKITAA</sequence>
<feature type="transmembrane region" description="Helical" evidence="9">
    <location>
        <begin position="195"/>
        <end position="216"/>
    </location>
</feature>
<dbReference type="GeneID" id="37021001"/>
<evidence type="ECO:0000256" key="4">
    <source>
        <dbReference type="ARBA" id="ARBA00022692"/>
    </source>
</evidence>
<feature type="transmembrane region" description="Helical" evidence="9">
    <location>
        <begin position="90"/>
        <end position="110"/>
    </location>
</feature>
<dbReference type="CDD" id="cd11476">
    <property type="entry name" value="SLC5sbd_DUR3"/>
    <property type="match status" value="1"/>
</dbReference>
<protein>
    <submittedName>
        <fullName evidence="10">Putative DUR3-urea permease</fullName>
    </submittedName>
</protein>
<evidence type="ECO:0000256" key="7">
    <source>
        <dbReference type="RuleBase" id="RU362091"/>
    </source>
</evidence>
<dbReference type="GO" id="GO:0015204">
    <property type="term" value="F:urea transmembrane transporter activity"/>
    <property type="evidence" value="ECO:0007669"/>
    <property type="project" value="InterPro"/>
</dbReference>
<dbReference type="EMBL" id="KZ819604">
    <property type="protein sequence ID" value="PWN34150.1"/>
    <property type="molecule type" value="Genomic_DNA"/>
</dbReference>
<evidence type="ECO:0000256" key="8">
    <source>
        <dbReference type="SAM" id="MobiDB-lite"/>
    </source>
</evidence>
<dbReference type="GO" id="GO:0015489">
    <property type="term" value="F:putrescine transmembrane transporter activity"/>
    <property type="evidence" value="ECO:0007669"/>
    <property type="project" value="TreeGrafter"/>
</dbReference>
<keyword evidence="6 9" id="KW-0472">Membrane</keyword>
<keyword evidence="5 9" id="KW-1133">Transmembrane helix</keyword>
<dbReference type="PANTHER" id="PTHR46154">
    <property type="match status" value="1"/>
</dbReference>
<dbReference type="GO" id="GO:0015606">
    <property type="term" value="F:spermidine transmembrane transporter activity"/>
    <property type="evidence" value="ECO:0007669"/>
    <property type="project" value="TreeGrafter"/>
</dbReference>
<evidence type="ECO:0000256" key="5">
    <source>
        <dbReference type="ARBA" id="ARBA00022989"/>
    </source>
</evidence>
<keyword evidence="11" id="KW-1185">Reference proteome</keyword>
<evidence type="ECO:0000256" key="2">
    <source>
        <dbReference type="ARBA" id="ARBA00006434"/>
    </source>
</evidence>
<dbReference type="InterPro" id="IPR031155">
    <property type="entry name" value="DUR"/>
</dbReference>
<feature type="transmembrane region" description="Helical" evidence="9">
    <location>
        <begin position="12"/>
        <end position="35"/>
    </location>
</feature>
<feature type="transmembrane region" description="Helical" evidence="9">
    <location>
        <begin position="131"/>
        <end position="153"/>
    </location>
</feature>
<feature type="region of interest" description="Disordered" evidence="8">
    <location>
        <begin position="650"/>
        <end position="688"/>
    </location>
</feature>
<dbReference type="InterPro" id="IPR038377">
    <property type="entry name" value="Na/Glc_symporter_sf"/>
</dbReference>
<comment type="similarity">
    <text evidence="2 7">Belongs to the sodium:solute symporter (SSF) (TC 2.A.21) family.</text>
</comment>
<dbReference type="PROSITE" id="PS50283">
    <property type="entry name" value="NA_SOLUT_SYMP_3"/>
    <property type="match status" value="1"/>
</dbReference>
<evidence type="ECO:0000256" key="1">
    <source>
        <dbReference type="ARBA" id="ARBA00004141"/>
    </source>
</evidence>
<evidence type="ECO:0000313" key="10">
    <source>
        <dbReference type="EMBL" id="PWN34150.1"/>
    </source>
</evidence>
<dbReference type="GO" id="GO:0005886">
    <property type="term" value="C:plasma membrane"/>
    <property type="evidence" value="ECO:0007669"/>
    <property type="project" value="TreeGrafter"/>
</dbReference>
<feature type="transmembrane region" description="Helical" evidence="9">
    <location>
        <begin position="55"/>
        <end position="78"/>
    </location>
</feature>
<feature type="transmembrane region" description="Helical" evidence="9">
    <location>
        <begin position="165"/>
        <end position="183"/>
    </location>
</feature>
<organism evidence="10 11">
    <name type="scientific">Meira miltonrushii</name>
    <dbReference type="NCBI Taxonomy" id="1280837"/>
    <lineage>
        <taxon>Eukaryota</taxon>
        <taxon>Fungi</taxon>
        <taxon>Dikarya</taxon>
        <taxon>Basidiomycota</taxon>
        <taxon>Ustilaginomycotina</taxon>
        <taxon>Exobasidiomycetes</taxon>
        <taxon>Exobasidiales</taxon>
        <taxon>Brachybasidiaceae</taxon>
        <taxon>Meira</taxon>
    </lineage>
</organism>
<feature type="transmembrane region" description="Helical" evidence="9">
    <location>
        <begin position="496"/>
        <end position="517"/>
    </location>
</feature>
<dbReference type="Pfam" id="PF00474">
    <property type="entry name" value="SSF"/>
    <property type="match status" value="1"/>
</dbReference>
<name>A0A316V9H6_9BASI</name>
<feature type="compositionally biased region" description="Basic and acidic residues" evidence="8">
    <location>
        <begin position="650"/>
        <end position="660"/>
    </location>
</feature>
<reference evidence="10 11" key="1">
    <citation type="journal article" date="2018" name="Mol. Biol. Evol.">
        <title>Broad Genomic Sampling Reveals a Smut Pathogenic Ancestry of the Fungal Clade Ustilaginomycotina.</title>
        <authorList>
            <person name="Kijpornyongpan T."/>
            <person name="Mondo S.J."/>
            <person name="Barry K."/>
            <person name="Sandor L."/>
            <person name="Lee J."/>
            <person name="Lipzen A."/>
            <person name="Pangilinan J."/>
            <person name="LaButti K."/>
            <person name="Hainaut M."/>
            <person name="Henrissat B."/>
            <person name="Grigoriev I.V."/>
            <person name="Spatafora J.W."/>
            <person name="Aime M.C."/>
        </authorList>
    </citation>
    <scope>NUCLEOTIDE SEQUENCE [LARGE SCALE GENOMIC DNA]</scope>
    <source>
        <strain evidence="10 11">MCA 3882</strain>
    </source>
</reference>
<dbReference type="PANTHER" id="PTHR46154:SF4">
    <property type="entry name" value="UREA ACTIVE TRANSPORTER"/>
    <property type="match status" value="1"/>
</dbReference>
<feature type="transmembrane region" description="Helical" evidence="9">
    <location>
        <begin position="557"/>
        <end position="579"/>
    </location>
</feature>
<feature type="transmembrane region" description="Helical" evidence="9">
    <location>
        <begin position="591"/>
        <end position="615"/>
    </location>
</feature>
<dbReference type="AlphaFoldDB" id="A0A316V9H6"/>
<evidence type="ECO:0000256" key="6">
    <source>
        <dbReference type="ARBA" id="ARBA00023136"/>
    </source>
</evidence>
<dbReference type="Proteomes" id="UP000245771">
    <property type="component" value="Unassembled WGS sequence"/>
</dbReference>
<dbReference type="STRING" id="1280837.A0A316V9H6"/>